<sequence length="992" mass="113220">MKNKSSESIRTQLLGPLLILLVLQAAVIAGLVLFGGVSIKLKNNEIHILSENTESTKLSLEKETFHHWVVMFNNSEFITAGIQQVLDSEGRESRDILMDHELNRKIVDKVMEKSIEMLHLSHATGVFVVLNGPAAKNSPVEMKAGFYLRNSNSGGYLKDNSSLLMERGLPSIAEKYDIPLDSFWELGFQEDEENKAAASFYKKPYLMAVQNLAAKDDAMKFAYLSQPFRLSPRDIQVITYSIPIILNDGTVVGTCGLEITLNQLEQILGEDQTSGNFEECWLLGIRNKGTKTIVPVAYSGYLYNQYFNESQRIDYEDNEEENISELTSSEGTKWYASIRSLDVYGNNGPFEEDEWVLAGIARQKDLLSFYNAIRRMLLGSMAVPLIFSLLGAFVIGKIMTEPIRRLIVELRGKSGSRGLSLKRVHIREIDELTETIEQLNQDVERASSKISSILEHANVLIGVFEYEEEADRVFCSRSLFQMLDWGSIEEPYCYIKTEKFKKYMKRTFSGIKIKGDRILQCLEGPEGTRWVEFILDGSKKGTILGVCSDVTADVEEKEKLERERNFDLLTEIYNRRAFREQVAAVMNRQKEKVSALIMWDLDNLKYINDTYGHDEGDRYIVLFANCLKIFSEKGGIVARYSGDEFVTFMEADEKEEIREKIREFMKHIQKFSLNTGGGYQFPIRVSGGLSWYPDDAADFETLFSYADFAMYMVKHSVKGVVKEFDLNEYTHNSYMLAGSEELNRMLDKKEVCFAFQPIATREGRIYGYELLMRPKFANMKGISEVLNLARAQAKLSQIESLTWFAGLKAVVAEAMAGQLGADEKLFINSIASVCLTETEQTELEETYGDLLHRIVIEMTEGEPVSHDFMQRKVDMARRWKGQVAVDDFGTGYNSESILLRMRPDIIKVDINLVKRIHEDQNRQIILRNLLDFAKQNNITVLAEGVETPEELEFLMKCGVSLFQGYYISRPQMEIRPLDPYIVKRMQEFSGKT</sequence>
<gene>
    <name evidence="5" type="ORF">H171_1093</name>
</gene>
<name>A0A2M8Z2G8_9FIRM</name>
<proteinExistence type="predicted"/>
<dbReference type="AlphaFoldDB" id="A0A2M8Z2G8"/>
<dbReference type="PROSITE" id="PS50883">
    <property type="entry name" value="EAL"/>
    <property type="match status" value="1"/>
</dbReference>
<dbReference type="InterPro" id="IPR001633">
    <property type="entry name" value="EAL_dom"/>
</dbReference>
<dbReference type="RefSeq" id="WP_100304235.1">
    <property type="nucleotide sequence ID" value="NZ_PGET01000001.1"/>
</dbReference>
<dbReference type="Gene3D" id="3.20.20.450">
    <property type="entry name" value="EAL domain"/>
    <property type="match status" value="1"/>
</dbReference>
<keyword evidence="1" id="KW-0175">Coiled coil</keyword>
<dbReference type="SUPFAM" id="SSF55073">
    <property type="entry name" value="Nucleotide cyclase"/>
    <property type="match status" value="1"/>
</dbReference>
<dbReference type="CDD" id="cd01949">
    <property type="entry name" value="GGDEF"/>
    <property type="match status" value="1"/>
</dbReference>
<evidence type="ECO:0000256" key="1">
    <source>
        <dbReference type="SAM" id="Coils"/>
    </source>
</evidence>
<dbReference type="InterPro" id="IPR029787">
    <property type="entry name" value="Nucleotide_cyclase"/>
</dbReference>
<evidence type="ECO:0000256" key="2">
    <source>
        <dbReference type="SAM" id="Phobius"/>
    </source>
</evidence>
<dbReference type="Proteomes" id="UP000231092">
    <property type="component" value="Unassembled WGS sequence"/>
</dbReference>
<dbReference type="InterPro" id="IPR050706">
    <property type="entry name" value="Cyclic-di-GMP_PDE-like"/>
</dbReference>
<evidence type="ECO:0000259" key="4">
    <source>
        <dbReference type="PROSITE" id="PS50887"/>
    </source>
</evidence>
<dbReference type="PROSITE" id="PS50887">
    <property type="entry name" value="GGDEF"/>
    <property type="match status" value="1"/>
</dbReference>
<evidence type="ECO:0000313" key="6">
    <source>
        <dbReference type="Proteomes" id="UP000231092"/>
    </source>
</evidence>
<dbReference type="NCBIfam" id="TIGR00254">
    <property type="entry name" value="GGDEF"/>
    <property type="match status" value="1"/>
</dbReference>
<feature type="transmembrane region" description="Helical" evidence="2">
    <location>
        <begin position="376"/>
        <end position="396"/>
    </location>
</feature>
<dbReference type="Gene3D" id="3.30.70.270">
    <property type="match status" value="1"/>
</dbReference>
<dbReference type="InterPro" id="IPR035919">
    <property type="entry name" value="EAL_sf"/>
</dbReference>
<dbReference type="SUPFAM" id="SSF141868">
    <property type="entry name" value="EAL domain-like"/>
    <property type="match status" value="1"/>
</dbReference>
<dbReference type="CDD" id="cd01948">
    <property type="entry name" value="EAL"/>
    <property type="match status" value="1"/>
</dbReference>
<comment type="caution">
    <text evidence="5">The sequence shown here is derived from an EMBL/GenBank/DDBJ whole genome shotgun (WGS) entry which is preliminary data.</text>
</comment>
<protein>
    <submittedName>
        <fullName evidence="5">Diguanylate cyclase (GGDEF)-like protein</fullName>
    </submittedName>
</protein>
<keyword evidence="2" id="KW-0812">Transmembrane</keyword>
<dbReference type="Pfam" id="PF00563">
    <property type="entry name" value="EAL"/>
    <property type="match status" value="1"/>
</dbReference>
<dbReference type="EMBL" id="PGET01000001">
    <property type="protein sequence ID" value="PJJ27623.1"/>
    <property type="molecule type" value="Genomic_DNA"/>
</dbReference>
<accession>A0A2M8Z2G8</accession>
<feature type="domain" description="GGDEF" evidence="4">
    <location>
        <begin position="592"/>
        <end position="726"/>
    </location>
</feature>
<feature type="domain" description="EAL" evidence="3">
    <location>
        <begin position="735"/>
        <end position="984"/>
    </location>
</feature>
<keyword evidence="2" id="KW-0472">Membrane</keyword>
<keyword evidence="2" id="KW-1133">Transmembrane helix</keyword>
<reference evidence="5 6" key="1">
    <citation type="submission" date="2017-11" db="EMBL/GenBank/DDBJ databases">
        <title>Understudied soil microbes with underappreciated capabilities: Untangling the Clostridium saccharolyticum group.</title>
        <authorList>
            <person name="Leschine S."/>
        </authorList>
    </citation>
    <scope>NUCLEOTIDE SEQUENCE [LARGE SCALE GENOMIC DNA]</scope>
    <source>
        <strain evidence="5 6">18A</strain>
    </source>
</reference>
<dbReference type="Pfam" id="PF00990">
    <property type="entry name" value="GGDEF"/>
    <property type="match status" value="1"/>
</dbReference>
<dbReference type="OrthoDB" id="9813903at2"/>
<dbReference type="GO" id="GO:0071111">
    <property type="term" value="F:cyclic-guanylate-specific phosphodiesterase activity"/>
    <property type="evidence" value="ECO:0007669"/>
    <property type="project" value="InterPro"/>
</dbReference>
<organism evidence="5 6">
    <name type="scientific">[Clostridium] celerecrescens 18A</name>
    <dbReference type="NCBI Taxonomy" id="1286362"/>
    <lineage>
        <taxon>Bacteria</taxon>
        <taxon>Bacillati</taxon>
        <taxon>Bacillota</taxon>
        <taxon>Clostridia</taxon>
        <taxon>Lachnospirales</taxon>
        <taxon>Lachnospiraceae</taxon>
        <taxon>Lacrimispora</taxon>
    </lineage>
</organism>
<dbReference type="SMART" id="SM00267">
    <property type="entry name" value="GGDEF"/>
    <property type="match status" value="1"/>
</dbReference>
<evidence type="ECO:0000313" key="5">
    <source>
        <dbReference type="EMBL" id="PJJ27623.1"/>
    </source>
</evidence>
<dbReference type="PANTHER" id="PTHR33121">
    <property type="entry name" value="CYCLIC DI-GMP PHOSPHODIESTERASE PDEF"/>
    <property type="match status" value="1"/>
</dbReference>
<dbReference type="InterPro" id="IPR043128">
    <property type="entry name" value="Rev_trsase/Diguanyl_cyclase"/>
</dbReference>
<dbReference type="InterPro" id="IPR000160">
    <property type="entry name" value="GGDEF_dom"/>
</dbReference>
<dbReference type="SMART" id="SM00052">
    <property type="entry name" value="EAL"/>
    <property type="match status" value="1"/>
</dbReference>
<evidence type="ECO:0000259" key="3">
    <source>
        <dbReference type="PROSITE" id="PS50883"/>
    </source>
</evidence>
<dbReference type="PANTHER" id="PTHR33121:SF70">
    <property type="entry name" value="SIGNALING PROTEIN YKOW"/>
    <property type="match status" value="1"/>
</dbReference>
<feature type="coiled-coil region" evidence="1">
    <location>
        <begin position="422"/>
        <end position="456"/>
    </location>
</feature>